<proteinExistence type="predicted"/>
<dbReference type="InterPro" id="IPR017871">
    <property type="entry name" value="ABC_transporter-like_CS"/>
</dbReference>
<dbReference type="EMBL" id="NAEP01000056">
    <property type="protein sequence ID" value="PDQ34310.1"/>
    <property type="molecule type" value="Genomic_DNA"/>
</dbReference>
<dbReference type="InterPro" id="IPR017911">
    <property type="entry name" value="MacB-like_ATP-bd"/>
</dbReference>
<comment type="caution">
    <text evidence="5">The sequence shown here is derived from an EMBL/GenBank/DDBJ whole genome shotgun (WGS) entry which is preliminary data.</text>
</comment>
<sequence>MSDTLLRASGVRKSFVPGHRATSVPVLNGISLTVRRGEVVAIVGPSGSGKSTLLYCLSGLDPISAGSVALLGREIGELSRSQLARLRREHIGFIFQNYNLISSLTARENIALPTQLAHRAIGESDIARALENVDLVKQGDLFSSQLSGGQQQRVAIARALATKPDLVFADEPTGALDAQTGSSIMTLLRRIPEDGRRSVVVVTHELDYAASADRVLVLVDGRIHTELHTPSPEKILTSLSEAKAAAPSIDLR</sequence>
<dbReference type="FunFam" id="3.40.50.300:FF:000032">
    <property type="entry name" value="Export ABC transporter ATP-binding protein"/>
    <property type="match status" value="1"/>
</dbReference>
<dbReference type="PROSITE" id="PS00211">
    <property type="entry name" value="ABC_TRANSPORTER_1"/>
    <property type="match status" value="1"/>
</dbReference>
<evidence type="ECO:0000256" key="1">
    <source>
        <dbReference type="ARBA" id="ARBA00022448"/>
    </source>
</evidence>
<dbReference type="GO" id="GO:0005524">
    <property type="term" value="F:ATP binding"/>
    <property type="evidence" value="ECO:0007669"/>
    <property type="project" value="UniProtKB-KW"/>
</dbReference>
<dbReference type="Pfam" id="PF00005">
    <property type="entry name" value="ABC_tran"/>
    <property type="match status" value="1"/>
</dbReference>
<dbReference type="PANTHER" id="PTHR24220">
    <property type="entry name" value="IMPORT ATP-BINDING PROTEIN"/>
    <property type="match status" value="1"/>
</dbReference>
<dbReference type="GO" id="GO:0022857">
    <property type="term" value="F:transmembrane transporter activity"/>
    <property type="evidence" value="ECO:0007669"/>
    <property type="project" value="TreeGrafter"/>
</dbReference>
<evidence type="ECO:0000256" key="2">
    <source>
        <dbReference type="ARBA" id="ARBA00022741"/>
    </source>
</evidence>
<dbReference type="GO" id="GO:0005886">
    <property type="term" value="C:plasma membrane"/>
    <property type="evidence" value="ECO:0007669"/>
    <property type="project" value="TreeGrafter"/>
</dbReference>
<evidence type="ECO:0000313" key="6">
    <source>
        <dbReference type="Proteomes" id="UP000219994"/>
    </source>
</evidence>
<dbReference type="GO" id="GO:0098796">
    <property type="term" value="C:membrane protein complex"/>
    <property type="evidence" value="ECO:0007669"/>
    <property type="project" value="UniProtKB-ARBA"/>
</dbReference>
<gene>
    <name evidence="5" type="ORF">B5766_11730</name>
</gene>
<name>A0A2A6FNQ6_9MICO</name>
<evidence type="ECO:0000313" key="5">
    <source>
        <dbReference type="EMBL" id="PDQ34310.1"/>
    </source>
</evidence>
<dbReference type="InterPro" id="IPR003439">
    <property type="entry name" value="ABC_transporter-like_ATP-bd"/>
</dbReference>
<accession>A0A2A6FNQ6</accession>
<dbReference type="SUPFAM" id="SSF52540">
    <property type="entry name" value="P-loop containing nucleoside triphosphate hydrolases"/>
    <property type="match status" value="1"/>
</dbReference>
<dbReference type="InterPro" id="IPR015854">
    <property type="entry name" value="ABC_transpr_LolD-like"/>
</dbReference>
<organism evidence="5 6">
    <name type="scientific">Candidatus Lumbricidiphila eiseniae</name>
    <dbReference type="NCBI Taxonomy" id="1969409"/>
    <lineage>
        <taxon>Bacteria</taxon>
        <taxon>Bacillati</taxon>
        <taxon>Actinomycetota</taxon>
        <taxon>Actinomycetes</taxon>
        <taxon>Micrococcales</taxon>
        <taxon>Microbacteriaceae</taxon>
        <taxon>Candidatus Lumbricidiphila</taxon>
    </lineage>
</organism>
<dbReference type="GO" id="GO:0016887">
    <property type="term" value="F:ATP hydrolysis activity"/>
    <property type="evidence" value="ECO:0007669"/>
    <property type="project" value="InterPro"/>
</dbReference>
<protein>
    <submittedName>
        <fullName evidence="5">ABC transporter</fullName>
    </submittedName>
</protein>
<feature type="domain" description="ABC transporter" evidence="4">
    <location>
        <begin position="6"/>
        <end position="245"/>
    </location>
</feature>
<dbReference type="CDD" id="cd03255">
    <property type="entry name" value="ABC_MJ0796_LolCDE_FtsE"/>
    <property type="match status" value="1"/>
</dbReference>
<evidence type="ECO:0000256" key="3">
    <source>
        <dbReference type="ARBA" id="ARBA00022840"/>
    </source>
</evidence>
<keyword evidence="1" id="KW-0813">Transport</keyword>
<keyword evidence="2" id="KW-0547">Nucleotide-binding</keyword>
<dbReference type="InterPro" id="IPR003593">
    <property type="entry name" value="AAA+_ATPase"/>
</dbReference>
<dbReference type="SMART" id="SM00382">
    <property type="entry name" value="AAA"/>
    <property type="match status" value="1"/>
</dbReference>
<reference evidence="6" key="1">
    <citation type="submission" date="2017-03" db="EMBL/GenBank/DDBJ databases">
        <authorList>
            <person name="Lund M.B."/>
        </authorList>
    </citation>
    <scope>NUCLEOTIDE SEQUENCE [LARGE SCALE GENOMIC DNA]</scope>
</reference>
<dbReference type="Gene3D" id="3.40.50.300">
    <property type="entry name" value="P-loop containing nucleotide triphosphate hydrolases"/>
    <property type="match status" value="1"/>
</dbReference>
<dbReference type="Proteomes" id="UP000219994">
    <property type="component" value="Unassembled WGS sequence"/>
</dbReference>
<keyword evidence="3" id="KW-0067">ATP-binding</keyword>
<dbReference type="AlphaFoldDB" id="A0A2A6FNQ6"/>
<evidence type="ECO:0000259" key="4">
    <source>
        <dbReference type="PROSITE" id="PS50893"/>
    </source>
</evidence>
<dbReference type="InterPro" id="IPR027417">
    <property type="entry name" value="P-loop_NTPase"/>
</dbReference>
<dbReference type="PANTHER" id="PTHR24220:SF685">
    <property type="entry name" value="ABC TRANSPORTER RELATED"/>
    <property type="match status" value="1"/>
</dbReference>
<dbReference type="PROSITE" id="PS50893">
    <property type="entry name" value="ABC_TRANSPORTER_2"/>
    <property type="match status" value="1"/>
</dbReference>